<dbReference type="InterPro" id="IPR036397">
    <property type="entry name" value="RNaseH_sf"/>
</dbReference>
<dbReference type="Proteomes" id="UP000257109">
    <property type="component" value="Unassembled WGS sequence"/>
</dbReference>
<proteinExistence type="predicted"/>
<dbReference type="PANTHER" id="PTHR37984">
    <property type="entry name" value="PROTEIN CBG26694"/>
    <property type="match status" value="1"/>
</dbReference>
<accession>A0A371GID6</accession>
<evidence type="ECO:0000313" key="2">
    <source>
        <dbReference type="EMBL" id="RDX90327.1"/>
    </source>
</evidence>
<protein>
    <recommendedName>
        <fullName evidence="1">Integrase catalytic domain-containing protein</fullName>
    </recommendedName>
</protein>
<feature type="domain" description="Integrase catalytic" evidence="1">
    <location>
        <begin position="35"/>
        <end position="187"/>
    </location>
</feature>
<keyword evidence="3" id="KW-1185">Reference proteome</keyword>
<dbReference type="InterPro" id="IPR012337">
    <property type="entry name" value="RNaseH-like_sf"/>
</dbReference>
<organism evidence="2 3">
    <name type="scientific">Mucuna pruriens</name>
    <name type="common">Velvet bean</name>
    <name type="synonym">Dolichos pruriens</name>
    <dbReference type="NCBI Taxonomy" id="157652"/>
    <lineage>
        <taxon>Eukaryota</taxon>
        <taxon>Viridiplantae</taxon>
        <taxon>Streptophyta</taxon>
        <taxon>Embryophyta</taxon>
        <taxon>Tracheophyta</taxon>
        <taxon>Spermatophyta</taxon>
        <taxon>Magnoliopsida</taxon>
        <taxon>eudicotyledons</taxon>
        <taxon>Gunneridae</taxon>
        <taxon>Pentapetalae</taxon>
        <taxon>rosids</taxon>
        <taxon>fabids</taxon>
        <taxon>Fabales</taxon>
        <taxon>Fabaceae</taxon>
        <taxon>Papilionoideae</taxon>
        <taxon>50 kb inversion clade</taxon>
        <taxon>NPAAA clade</taxon>
        <taxon>indigoferoid/millettioid clade</taxon>
        <taxon>Phaseoleae</taxon>
        <taxon>Mucuna</taxon>
    </lineage>
</organism>
<dbReference type="EMBL" id="QJKJ01005431">
    <property type="protein sequence ID" value="RDX90327.1"/>
    <property type="molecule type" value="Genomic_DNA"/>
</dbReference>
<reference evidence="2" key="1">
    <citation type="submission" date="2018-05" db="EMBL/GenBank/DDBJ databases">
        <title>Draft genome of Mucuna pruriens seed.</title>
        <authorList>
            <person name="Nnadi N.E."/>
            <person name="Vos R."/>
            <person name="Hasami M.H."/>
            <person name="Devisetty U.K."/>
            <person name="Aguiy J.C."/>
        </authorList>
    </citation>
    <scope>NUCLEOTIDE SEQUENCE [LARGE SCALE GENOMIC DNA]</scope>
    <source>
        <strain evidence="2">JCA_2017</strain>
    </source>
</reference>
<gene>
    <name evidence="2" type="ORF">CR513_27827</name>
</gene>
<evidence type="ECO:0000313" key="3">
    <source>
        <dbReference type="Proteomes" id="UP000257109"/>
    </source>
</evidence>
<dbReference type="Gene3D" id="3.30.420.10">
    <property type="entry name" value="Ribonuclease H-like superfamily/Ribonuclease H"/>
    <property type="match status" value="1"/>
</dbReference>
<dbReference type="GO" id="GO:0003676">
    <property type="term" value="F:nucleic acid binding"/>
    <property type="evidence" value="ECO:0007669"/>
    <property type="project" value="InterPro"/>
</dbReference>
<dbReference type="InterPro" id="IPR050951">
    <property type="entry name" value="Retrovirus_Pol_polyprotein"/>
</dbReference>
<name>A0A371GID6_MUCPR</name>
<comment type="caution">
    <text evidence="2">The sequence shown here is derived from an EMBL/GenBank/DDBJ whole genome shotgun (WGS) entry which is preliminary data.</text>
</comment>
<evidence type="ECO:0000259" key="1">
    <source>
        <dbReference type="PROSITE" id="PS50994"/>
    </source>
</evidence>
<dbReference type="GO" id="GO:0015074">
    <property type="term" value="P:DNA integration"/>
    <property type="evidence" value="ECO:0007669"/>
    <property type="project" value="InterPro"/>
</dbReference>
<dbReference type="AlphaFoldDB" id="A0A371GID6"/>
<dbReference type="PROSITE" id="PS50994">
    <property type="entry name" value="INTEGRASE"/>
    <property type="match status" value="1"/>
</dbReference>
<dbReference type="OrthoDB" id="1903608at2759"/>
<dbReference type="PANTHER" id="PTHR37984:SF5">
    <property type="entry name" value="PROTEIN NYNRIN-LIKE"/>
    <property type="match status" value="1"/>
</dbReference>
<dbReference type="SUPFAM" id="SSF53098">
    <property type="entry name" value="Ribonuclease H-like"/>
    <property type="match status" value="1"/>
</dbReference>
<sequence length="187" mass="21789">MDQNMVEAANGEALMNNPYIWRICNDQIIYKVRDPVSAPLLSCSTRQRSLWIRSNSLEGPRLWAILAYYFLRHAYLRLDLRTMLEDRNGYKPKKRNGPTIDDFGVSKALISDQRSHFYNHTVATLLKKYGVVHQVATAYHPQNNDQAKVLNKKIKKLLQKMANPSQNDWSRLLEDALRTHRKHTGLR</sequence>
<feature type="non-terminal residue" evidence="2">
    <location>
        <position position="1"/>
    </location>
</feature>
<dbReference type="InterPro" id="IPR001584">
    <property type="entry name" value="Integrase_cat-core"/>
</dbReference>